<dbReference type="AlphaFoldDB" id="A0A504YZD5"/>
<sequence>MFLQLELKVLTDQTDQSRLENLLLLPDPVSIATSLSAPTLAHRTWNLAVIDTSDLHLPRRDRCSLTVFGQLRNACRAGLWCIPVNLVFWHDQLLHMEGRIPANVMFIIGGDETPKKSSSTSSAPRPVRLILSRPPMETEGIDSQVPPGKVGPKTNTKGSGTLSLHDLVNFSKLLATSGAEGNDGVLHG</sequence>
<gene>
    <name evidence="2" type="ORF">FGIG_05868</name>
</gene>
<comment type="caution">
    <text evidence="2">The sequence shown here is derived from an EMBL/GenBank/DDBJ whole genome shotgun (WGS) entry which is preliminary data.</text>
</comment>
<evidence type="ECO:0000313" key="3">
    <source>
        <dbReference type="Proteomes" id="UP000316759"/>
    </source>
</evidence>
<organism evidence="2 3">
    <name type="scientific">Fasciola gigantica</name>
    <name type="common">Giant liver fluke</name>
    <dbReference type="NCBI Taxonomy" id="46835"/>
    <lineage>
        <taxon>Eukaryota</taxon>
        <taxon>Metazoa</taxon>
        <taxon>Spiralia</taxon>
        <taxon>Lophotrochozoa</taxon>
        <taxon>Platyhelminthes</taxon>
        <taxon>Trematoda</taxon>
        <taxon>Digenea</taxon>
        <taxon>Plagiorchiida</taxon>
        <taxon>Echinostomata</taxon>
        <taxon>Echinostomatoidea</taxon>
        <taxon>Fasciolidae</taxon>
        <taxon>Fasciola</taxon>
    </lineage>
</organism>
<reference evidence="2 3" key="1">
    <citation type="submission" date="2019-04" db="EMBL/GenBank/DDBJ databases">
        <title>Annotation for the trematode Fasciola gigantica.</title>
        <authorList>
            <person name="Choi Y.-J."/>
        </authorList>
    </citation>
    <scope>NUCLEOTIDE SEQUENCE [LARGE SCALE GENOMIC DNA]</scope>
    <source>
        <strain evidence="2">Uganda_cow_1</strain>
    </source>
</reference>
<evidence type="ECO:0000313" key="2">
    <source>
        <dbReference type="EMBL" id="TPP67262.1"/>
    </source>
</evidence>
<dbReference type="Proteomes" id="UP000316759">
    <property type="component" value="Unassembled WGS sequence"/>
</dbReference>
<evidence type="ECO:0000256" key="1">
    <source>
        <dbReference type="SAM" id="MobiDB-lite"/>
    </source>
</evidence>
<keyword evidence="3" id="KW-1185">Reference proteome</keyword>
<dbReference type="EMBL" id="SUNJ01000881">
    <property type="protein sequence ID" value="TPP67262.1"/>
    <property type="molecule type" value="Genomic_DNA"/>
</dbReference>
<accession>A0A504YZD5</accession>
<name>A0A504YZD5_FASGI</name>
<proteinExistence type="predicted"/>
<feature type="region of interest" description="Disordered" evidence="1">
    <location>
        <begin position="113"/>
        <end position="158"/>
    </location>
</feature>
<dbReference type="OrthoDB" id="7773036at2759"/>
<protein>
    <submittedName>
        <fullName evidence="2">Uncharacterized protein</fullName>
    </submittedName>
</protein>